<accession>A0A3C1KSA6</accession>
<dbReference type="Proteomes" id="UP000259273">
    <property type="component" value="Unassembled WGS sequence"/>
</dbReference>
<comment type="similarity">
    <text evidence="1 2">Belongs to the Dps family.</text>
</comment>
<dbReference type="PROSITE" id="PS00819">
    <property type="entry name" value="DPS_2"/>
    <property type="match status" value="1"/>
</dbReference>
<evidence type="ECO:0000256" key="1">
    <source>
        <dbReference type="ARBA" id="ARBA00009497"/>
    </source>
</evidence>
<dbReference type="Gene3D" id="1.20.1260.10">
    <property type="match status" value="1"/>
</dbReference>
<dbReference type="CDD" id="cd01043">
    <property type="entry name" value="DPS"/>
    <property type="match status" value="1"/>
</dbReference>
<protein>
    <submittedName>
        <fullName evidence="4">DNA starvation/stationary phase protection protein Dps</fullName>
    </submittedName>
</protein>
<dbReference type="PIRSF" id="PIRSF005900">
    <property type="entry name" value="Dps"/>
    <property type="match status" value="1"/>
</dbReference>
<dbReference type="PRINTS" id="PR01346">
    <property type="entry name" value="HELNAPAPROT"/>
</dbReference>
<name>A0A3C1KSA6_9GAMM</name>
<evidence type="ECO:0000313" key="5">
    <source>
        <dbReference type="Proteomes" id="UP000259273"/>
    </source>
</evidence>
<dbReference type="GO" id="GO:0008199">
    <property type="term" value="F:ferric iron binding"/>
    <property type="evidence" value="ECO:0007669"/>
    <property type="project" value="InterPro"/>
</dbReference>
<organism evidence="4 5">
    <name type="scientific">Haliea salexigens</name>
    <dbReference type="NCBI Taxonomy" id="287487"/>
    <lineage>
        <taxon>Bacteria</taxon>
        <taxon>Pseudomonadati</taxon>
        <taxon>Pseudomonadota</taxon>
        <taxon>Gammaproteobacteria</taxon>
        <taxon>Cellvibrionales</taxon>
        <taxon>Halieaceae</taxon>
        <taxon>Haliea</taxon>
    </lineage>
</organism>
<proteinExistence type="inferred from homology"/>
<comment type="caution">
    <text evidence="4">The sequence shown here is derived from an EMBL/GenBank/DDBJ whole genome shotgun (WGS) entry which is preliminary data.</text>
</comment>
<dbReference type="InterPro" id="IPR023188">
    <property type="entry name" value="DPS_DNA-bd_CS"/>
</dbReference>
<dbReference type="RefSeq" id="WP_027951373.1">
    <property type="nucleotide sequence ID" value="NZ_JBLIAR010000032.1"/>
</dbReference>
<dbReference type="SUPFAM" id="SSF47240">
    <property type="entry name" value="Ferritin-like"/>
    <property type="match status" value="1"/>
</dbReference>
<sequence length="181" mass="19757">MTGTNFTVPGMQQKQAAKVIKLLDERMVALIDLGLTLKHVHWNVVGPNFIAVHEMLDPQVEATREMVDAIAERIATLGGIPVGTPAALVKRRDWDDYTLQRALANEHLAALDIVYNGVVTDQRKAIAELAELDPVSEDLLTGHAKDLELFQWFIRAHLESGSGKLATKGVATERGAAKKAS</sequence>
<feature type="domain" description="Ferritin/DPS" evidence="3">
    <location>
        <begin position="20"/>
        <end position="159"/>
    </location>
</feature>
<dbReference type="EMBL" id="DMND01000242">
    <property type="protein sequence ID" value="HAN29590.1"/>
    <property type="molecule type" value="Genomic_DNA"/>
</dbReference>
<reference evidence="4 5" key="1">
    <citation type="journal article" date="2018" name="Nat. Biotechnol.">
        <title>A standardized bacterial taxonomy based on genome phylogeny substantially revises the tree of life.</title>
        <authorList>
            <person name="Parks D.H."/>
            <person name="Chuvochina M."/>
            <person name="Waite D.W."/>
            <person name="Rinke C."/>
            <person name="Skarshewski A."/>
            <person name="Chaumeil P.A."/>
            <person name="Hugenholtz P."/>
        </authorList>
    </citation>
    <scope>NUCLEOTIDE SEQUENCE [LARGE SCALE GENOMIC DNA]</scope>
    <source>
        <strain evidence="4">UBA9158</strain>
    </source>
</reference>
<dbReference type="NCBIfam" id="NF006975">
    <property type="entry name" value="PRK09448.1"/>
    <property type="match status" value="1"/>
</dbReference>
<dbReference type="InterPro" id="IPR002177">
    <property type="entry name" value="DPS_DNA-bd"/>
</dbReference>
<dbReference type="GO" id="GO:0016722">
    <property type="term" value="F:oxidoreductase activity, acting on metal ions"/>
    <property type="evidence" value="ECO:0007669"/>
    <property type="project" value="InterPro"/>
</dbReference>
<dbReference type="Pfam" id="PF00210">
    <property type="entry name" value="Ferritin"/>
    <property type="match status" value="1"/>
</dbReference>
<dbReference type="InterPro" id="IPR008331">
    <property type="entry name" value="Ferritin_DPS_dom"/>
</dbReference>
<evidence type="ECO:0000313" key="4">
    <source>
        <dbReference type="EMBL" id="HAN29590.1"/>
    </source>
</evidence>
<dbReference type="PROSITE" id="PS00818">
    <property type="entry name" value="DPS_1"/>
    <property type="match status" value="1"/>
</dbReference>
<dbReference type="InterPro" id="IPR012347">
    <property type="entry name" value="Ferritin-like"/>
</dbReference>
<dbReference type="PANTHER" id="PTHR42932:SF3">
    <property type="entry name" value="DNA PROTECTION DURING STARVATION PROTEIN"/>
    <property type="match status" value="1"/>
</dbReference>
<gene>
    <name evidence="4" type="ORF">DCP75_18060</name>
</gene>
<dbReference type="InterPro" id="IPR009078">
    <property type="entry name" value="Ferritin-like_SF"/>
</dbReference>
<dbReference type="AlphaFoldDB" id="A0A3C1KSA6"/>
<dbReference type="STRING" id="1121937.GCA_000423125_03161"/>
<dbReference type="PANTHER" id="PTHR42932">
    <property type="entry name" value="GENERAL STRESS PROTEIN 20U"/>
    <property type="match status" value="1"/>
</dbReference>
<evidence type="ECO:0000256" key="2">
    <source>
        <dbReference type="RuleBase" id="RU003875"/>
    </source>
</evidence>
<evidence type="ECO:0000259" key="3">
    <source>
        <dbReference type="Pfam" id="PF00210"/>
    </source>
</evidence>